<dbReference type="InterPro" id="IPR000182">
    <property type="entry name" value="GNAT_dom"/>
</dbReference>
<feature type="domain" description="N-acetyltransferase" evidence="3">
    <location>
        <begin position="30"/>
        <end position="195"/>
    </location>
</feature>
<evidence type="ECO:0000256" key="2">
    <source>
        <dbReference type="ARBA" id="ARBA00023315"/>
    </source>
</evidence>
<keyword evidence="1 4" id="KW-0808">Transferase</keyword>
<reference evidence="4 5" key="1">
    <citation type="submission" date="2019-11" db="EMBL/GenBank/DDBJ databases">
        <title>Terrilactibacillus tamarindus sp. nov. BCM23-1 isolated from bark of Tamarindus indica.</title>
        <authorList>
            <person name="Kingkaew E."/>
            <person name="Tanasupawat S."/>
        </authorList>
    </citation>
    <scope>NUCLEOTIDE SEQUENCE [LARGE SCALE GENOMIC DNA]</scope>
    <source>
        <strain evidence="4 5">BCM23-1</strain>
    </source>
</reference>
<gene>
    <name evidence="4" type="ORF">GMB86_02665</name>
</gene>
<dbReference type="PANTHER" id="PTHR43420:SF47">
    <property type="entry name" value="N-ACETYLTRANSFERASE DOMAIN-CONTAINING PROTEIN"/>
    <property type="match status" value="1"/>
</dbReference>
<organism evidence="4 5">
    <name type="scientific">Terrilactibacillus tamarindi</name>
    <dbReference type="NCBI Taxonomy" id="2599694"/>
    <lineage>
        <taxon>Bacteria</taxon>
        <taxon>Bacillati</taxon>
        <taxon>Bacillota</taxon>
        <taxon>Bacilli</taxon>
        <taxon>Bacillales</taxon>
        <taxon>Bacillaceae</taxon>
        <taxon>Terrilactibacillus</taxon>
    </lineage>
</organism>
<protein>
    <submittedName>
        <fullName evidence="4">GNAT family N-acetyltransferase</fullName>
    </submittedName>
</protein>
<dbReference type="InterPro" id="IPR016181">
    <property type="entry name" value="Acyl_CoA_acyltransferase"/>
</dbReference>
<dbReference type="Proteomes" id="UP000440978">
    <property type="component" value="Unassembled WGS sequence"/>
</dbReference>
<evidence type="ECO:0000313" key="5">
    <source>
        <dbReference type="Proteomes" id="UP000440978"/>
    </source>
</evidence>
<dbReference type="InterPro" id="IPR050680">
    <property type="entry name" value="YpeA/RimI_acetyltransf"/>
</dbReference>
<evidence type="ECO:0000313" key="4">
    <source>
        <dbReference type="EMBL" id="MTT30916.1"/>
    </source>
</evidence>
<sequence length="202" mass="23734">MTLCYDKFSLFCDSYHNLILYLKWRVNKEMTMHKAKLSESEAIFSMYEQAVKIMKDQGIDQWDEKYPSHDQLIEDIENEELYVYTEDDKYLAAIVLNEDHDEETKQIPWHYTDGPSLIIHRLVVHPEARGKGLAKKLLAFAEDFAREHGYNQIRLDTYKINVGAVKLYEKTGYELRGEMDLGKEHPFVCFEKNVKVTSKAGR</sequence>
<dbReference type="CDD" id="cd04301">
    <property type="entry name" value="NAT_SF"/>
    <property type="match status" value="1"/>
</dbReference>
<keyword evidence="5" id="KW-1185">Reference proteome</keyword>
<dbReference type="SUPFAM" id="SSF55729">
    <property type="entry name" value="Acyl-CoA N-acyltransferases (Nat)"/>
    <property type="match status" value="1"/>
</dbReference>
<dbReference type="PROSITE" id="PS51186">
    <property type="entry name" value="GNAT"/>
    <property type="match status" value="1"/>
</dbReference>
<dbReference type="Pfam" id="PF00583">
    <property type="entry name" value="Acetyltransf_1"/>
    <property type="match status" value="1"/>
</dbReference>
<dbReference type="OrthoDB" id="9796381at2"/>
<accession>A0A6N8CSF1</accession>
<evidence type="ECO:0000256" key="1">
    <source>
        <dbReference type="ARBA" id="ARBA00022679"/>
    </source>
</evidence>
<dbReference type="AlphaFoldDB" id="A0A6N8CSF1"/>
<name>A0A6N8CSF1_9BACI</name>
<comment type="caution">
    <text evidence="4">The sequence shown here is derived from an EMBL/GenBank/DDBJ whole genome shotgun (WGS) entry which is preliminary data.</text>
</comment>
<keyword evidence="2" id="KW-0012">Acyltransferase</keyword>
<dbReference type="PANTHER" id="PTHR43420">
    <property type="entry name" value="ACETYLTRANSFERASE"/>
    <property type="match status" value="1"/>
</dbReference>
<evidence type="ECO:0000259" key="3">
    <source>
        <dbReference type="PROSITE" id="PS51186"/>
    </source>
</evidence>
<dbReference type="Gene3D" id="3.40.630.30">
    <property type="match status" value="1"/>
</dbReference>
<dbReference type="GO" id="GO:0016747">
    <property type="term" value="F:acyltransferase activity, transferring groups other than amino-acyl groups"/>
    <property type="evidence" value="ECO:0007669"/>
    <property type="project" value="InterPro"/>
</dbReference>
<proteinExistence type="predicted"/>
<dbReference type="EMBL" id="WNHB01000003">
    <property type="protein sequence ID" value="MTT30916.1"/>
    <property type="molecule type" value="Genomic_DNA"/>
</dbReference>